<dbReference type="AlphaFoldDB" id="A0A1Y1RUX9"/>
<organism evidence="1 2">
    <name type="scientific">Marispirochaeta aestuarii</name>
    <dbReference type="NCBI Taxonomy" id="1963862"/>
    <lineage>
        <taxon>Bacteria</taxon>
        <taxon>Pseudomonadati</taxon>
        <taxon>Spirochaetota</taxon>
        <taxon>Spirochaetia</taxon>
        <taxon>Spirochaetales</taxon>
        <taxon>Spirochaetaceae</taxon>
        <taxon>Marispirochaeta</taxon>
    </lineage>
</organism>
<dbReference type="EMBL" id="MWQY01000019">
    <property type="protein sequence ID" value="ORC32840.1"/>
    <property type="molecule type" value="Genomic_DNA"/>
</dbReference>
<accession>A0A1Y1RUX9</accession>
<keyword evidence="2" id="KW-1185">Reference proteome</keyword>
<dbReference type="STRING" id="1963862.B4O97_15410"/>
<dbReference type="RefSeq" id="WP_083052190.1">
    <property type="nucleotide sequence ID" value="NZ_MWQY01000019.1"/>
</dbReference>
<evidence type="ECO:0000313" key="1">
    <source>
        <dbReference type="EMBL" id="ORC32840.1"/>
    </source>
</evidence>
<dbReference type="InterPro" id="IPR010144">
    <property type="entry name" value="CRISPR-assoc_prot_Csd1-typ"/>
</dbReference>
<dbReference type="Pfam" id="PF09709">
    <property type="entry name" value="Cas_Csd1"/>
    <property type="match status" value="1"/>
</dbReference>
<proteinExistence type="predicted"/>
<dbReference type="Proteomes" id="UP000192343">
    <property type="component" value="Unassembled WGS sequence"/>
</dbReference>
<gene>
    <name evidence="1" type="ORF">B4O97_15410</name>
</gene>
<dbReference type="NCBIfam" id="TIGR01863">
    <property type="entry name" value="cas_Csd1"/>
    <property type="match status" value="1"/>
</dbReference>
<reference evidence="1 2" key="1">
    <citation type="submission" date="2017-03" db="EMBL/GenBank/DDBJ databases">
        <title>Draft Genome sequence of Marispirochaeta sp. strain JC444.</title>
        <authorList>
            <person name="Shivani Y."/>
            <person name="Subhash Y."/>
            <person name="Sasikala C."/>
            <person name="Ramana C."/>
        </authorList>
    </citation>
    <scope>NUCLEOTIDE SEQUENCE [LARGE SCALE GENOMIC DNA]</scope>
    <source>
        <strain evidence="1 2">JC444</strain>
    </source>
</reference>
<comment type="caution">
    <text evidence="1">The sequence shown here is derived from an EMBL/GenBank/DDBJ whole genome shotgun (WGS) entry which is preliminary data.</text>
</comment>
<dbReference type="CDD" id="cd09757">
    <property type="entry name" value="Cas8c_I-C"/>
    <property type="match status" value="1"/>
</dbReference>
<protein>
    <submittedName>
        <fullName evidence="1">Type I-C CRISPR-associated protein Cas8c/Csd1</fullName>
    </submittedName>
</protein>
<sequence length="578" mass="65729">MILQALKDYYDRKAADPDSGIAPIGWELKEIPFVIVLDAQGNLVQIEDTREGMGKERRAKQFLVPEGVKKTSGIAANLLWDVAGYVFGISYLDKLDESKKAKALERAPKQKKAFYQRIFNELPQNKKTQAILSFLNNISIDRLRQEPTWAEIYEKNPVLSFRFEDENILFCQSESVVSALRKENATESAPGLCMVTGEEDKVATLHTVIKGVWGAQSSGANIVSFNLDPFRSFNKQQGNNAPVGKRAMFAYTTALNTLLAKGSAQRMQVGDASTVFWSAKATHFENDFSSFFKEPEKDDPDSHTSSIRNLFDSVNTGAYLEDIGTERFYVIGLAPNAARIAVRFWQTGTVSEFAARIRQHFEDLRISKPEREQEFYSLWRLLVNIAVQDKSENIPPNIAGDFMRSILNGTPYPASLLQAAIRRIKSDTVNRVKPVRAALLKAYLNRYYRFHPNNNEKEIQMSLDIEQGSIGYQLGRLFSVLEKIQEEANPGLNTTIKERYYSSACSSPVTVFPTLMRLKNHHMAKMEHKGRVTNMERLIGEIVGRFYDFPPHLNLHEQGKFAIGYYHQRQDFFTKKEQ</sequence>
<name>A0A1Y1RUX9_9SPIO</name>
<evidence type="ECO:0000313" key="2">
    <source>
        <dbReference type="Proteomes" id="UP000192343"/>
    </source>
</evidence>
<dbReference type="OrthoDB" id="9778918at2"/>